<dbReference type="EMBL" id="LCPP01000032">
    <property type="protein sequence ID" value="KKU99427.1"/>
    <property type="molecule type" value="Genomic_DNA"/>
</dbReference>
<protein>
    <submittedName>
        <fullName evidence="2">Uncharacterized protein</fullName>
    </submittedName>
</protein>
<reference evidence="2 3" key="1">
    <citation type="journal article" date="2015" name="Nature">
        <title>rRNA introns, odd ribosomes, and small enigmatic genomes across a large radiation of phyla.</title>
        <authorList>
            <person name="Brown C.T."/>
            <person name="Hug L.A."/>
            <person name="Thomas B.C."/>
            <person name="Sharon I."/>
            <person name="Castelle C.J."/>
            <person name="Singh A."/>
            <person name="Wilkins M.J."/>
            <person name="Williams K.H."/>
            <person name="Banfield J.F."/>
        </authorList>
    </citation>
    <scope>NUCLEOTIDE SEQUENCE [LARGE SCALE GENOMIC DNA]</scope>
</reference>
<name>A0A0G1UZ52_9BACT</name>
<gene>
    <name evidence="2" type="ORF">UY33_C0032G0021</name>
</gene>
<accession>A0A0G1UZ52</accession>
<evidence type="ECO:0000313" key="2">
    <source>
        <dbReference type="EMBL" id="KKU99427.1"/>
    </source>
</evidence>
<evidence type="ECO:0000256" key="1">
    <source>
        <dbReference type="SAM" id="MobiDB-lite"/>
    </source>
</evidence>
<evidence type="ECO:0000313" key="3">
    <source>
        <dbReference type="Proteomes" id="UP000034637"/>
    </source>
</evidence>
<proteinExistence type="predicted"/>
<feature type="region of interest" description="Disordered" evidence="1">
    <location>
        <begin position="1"/>
        <end position="63"/>
    </location>
</feature>
<dbReference type="Proteomes" id="UP000034637">
    <property type="component" value="Unassembled WGS sequence"/>
</dbReference>
<organism evidence="2 3">
    <name type="scientific">Candidatus Amesbacteria bacterium GW2011_GWA1_48_9</name>
    <dbReference type="NCBI Taxonomy" id="1618355"/>
    <lineage>
        <taxon>Bacteria</taxon>
        <taxon>Candidatus Amesiibacteriota</taxon>
    </lineage>
</organism>
<comment type="caution">
    <text evidence="2">The sequence shown here is derived from an EMBL/GenBank/DDBJ whole genome shotgun (WGS) entry which is preliminary data.</text>
</comment>
<sequence length="63" mass="7194">MRPMARKRTTLVSLTDGTEAAWPKRVAPARPMPGQPKPKKVERMNQKGKRRNQRAKPTKMLSP</sequence>
<feature type="compositionally biased region" description="Basic residues" evidence="1">
    <location>
        <begin position="46"/>
        <end position="57"/>
    </location>
</feature>
<dbReference type="AlphaFoldDB" id="A0A0G1UZ52"/>